<feature type="compositionally biased region" description="Gly residues" evidence="1">
    <location>
        <begin position="180"/>
        <end position="191"/>
    </location>
</feature>
<protein>
    <submittedName>
        <fullName evidence="2">Uncharacterized protein</fullName>
    </submittedName>
</protein>
<feature type="region of interest" description="Disordered" evidence="1">
    <location>
        <begin position="248"/>
        <end position="269"/>
    </location>
</feature>
<dbReference type="AlphaFoldDB" id="A0A0A9DF46"/>
<accession>A0A0A9DF46</accession>
<evidence type="ECO:0000313" key="2">
    <source>
        <dbReference type="EMBL" id="JAD84250.1"/>
    </source>
</evidence>
<name>A0A0A9DF46_ARUDO</name>
<organism evidence="2">
    <name type="scientific">Arundo donax</name>
    <name type="common">Giant reed</name>
    <name type="synonym">Donax arundinaceus</name>
    <dbReference type="NCBI Taxonomy" id="35708"/>
    <lineage>
        <taxon>Eukaryota</taxon>
        <taxon>Viridiplantae</taxon>
        <taxon>Streptophyta</taxon>
        <taxon>Embryophyta</taxon>
        <taxon>Tracheophyta</taxon>
        <taxon>Spermatophyta</taxon>
        <taxon>Magnoliopsida</taxon>
        <taxon>Liliopsida</taxon>
        <taxon>Poales</taxon>
        <taxon>Poaceae</taxon>
        <taxon>PACMAD clade</taxon>
        <taxon>Arundinoideae</taxon>
        <taxon>Arundineae</taxon>
        <taxon>Arundo</taxon>
    </lineage>
</organism>
<feature type="compositionally biased region" description="Basic and acidic residues" evidence="1">
    <location>
        <begin position="221"/>
        <end position="233"/>
    </location>
</feature>
<reference evidence="2" key="2">
    <citation type="journal article" date="2015" name="Data Brief">
        <title>Shoot transcriptome of the giant reed, Arundo donax.</title>
        <authorList>
            <person name="Barrero R.A."/>
            <person name="Guerrero F.D."/>
            <person name="Moolhuijzen P."/>
            <person name="Goolsby J.A."/>
            <person name="Tidwell J."/>
            <person name="Bellgard S.E."/>
            <person name="Bellgard M.I."/>
        </authorList>
    </citation>
    <scope>NUCLEOTIDE SEQUENCE</scope>
    <source>
        <tissue evidence="2">Shoot tissue taken approximately 20 cm above the soil surface</tissue>
    </source>
</reference>
<proteinExistence type="predicted"/>
<feature type="compositionally biased region" description="Basic and acidic residues" evidence="1">
    <location>
        <begin position="158"/>
        <end position="179"/>
    </location>
</feature>
<feature type="region of interest" description="Disordered" evidence="1">
    <location>
        <begin position="135"/>
        <end position="233"/>
    </location>
</feature>
<sequence>MEDLHHARGSIWLHNKATAICRILIRCTCLRRIASIAIFHLPNPERMILIHATHLWFDGSVTSITTAYLREAGEDTSYELVHRVAREPLQELALACGLVDDAEAGVDGGADVLVPEGGGGGRAEAGEERLEHPHEHGLLGGRLGAGLEPAVGDSVDDLPERGAREGGARERHHLVERGEGGGGDGGAGLLGADGVEEGPQRRGWEGGERGRAGGGGGEGKAAQRPEGGDERVLGRGVVGGRARVAEAAAHDGEHGAGLGRDRAGEGGGVEAGRVIGGGARVVGLLGDGVDAAGAGRPGAAHLGRCGWRAPTSV</sequence>
<dbReference type="EMBL" id="GBRH01213645">
    <property type="protein sequence ID" value="JAD84250.1"/>
    <property type="molecule type" value="Transcribed_RNA"/>
</dbReference>
<feature type="compositionally biased region" description="Basic and acidic residues" evidence="1">
    <location>
        <begin position="248"/>
        <end position="264"/>
    </location>
</feature>
<evidence type="ECO:0000256" key="1">
    <source>
        <dbReference type="SAM" id="MobiDB-lite"/>
    </source>
</evidence>
<reference evidence="2" key="1">
    <citation type="submission" date="2014-09" db="EMBL/GenBank/DDBJ databases">
        <authorList>
            <person name="Magalhaes I.L.F."/>
            <person name="Oliveira U."/>
            <person name="Santos F.R."/>
            <person name="Vidigal T.H.D.A."/>
            <person name="Brescovit A.D."/>
            <person name="Santos A.J."/>
        </authorList>
    </citation>
    <scope>NUCLEOTIDE SEQUENCE</scope>
    <source>
        <tissue evidence="2">Shoot tissue taken approximately 20 cm above the soil surface</tissue>
    </source>
</reference>
<feature type="compositionally biased region" description="Basic and acidic residues" evidence="1">
    <location>
        <begin position="198"/>
        <end position="211"/>
    </location>
</feature>